<comment type="caution">
    <text evidence="2">Lacks conserved residue(s) required for the propagation of feature annotation.</text>
</comment>
<dbReference type="EMBL" id="CAIIXF020000124">
    <property type="protein sequence ID" value="CAH1802816.1"/>
    <property type="molecule type" value="Genomic_DNA"/>
</dbReference>
<reference evidence="5" key="1">
    <citation type="submission" date="2022-03" db="EMBL/GenBank/DDBJ databases">
        <authorList>
            <person name="Martin C."/>
        </authorList>
    </citation>
    <scope>NUCLEOTIDE SEQUENCE</scope>
</reference>
<feature type="compositionally biased region" description="Acidic residues" evidence="3">
    <location>
        <begin position="444"/>
        <end position="463"/>
    </location>
</feature>
<dbReference type="PANTHER" id="PTHR46534:SF2">
    <property type="entry name" value="VWFD DOMAIN-CONTAINING PROTEIN"/>
    <property type="match status" value="1"/>
</dbReference>
<sequence>MFLENSLRATDPTGADGRIRLFVTSRKSTPVNVSISCEAIGFSGSYTVMDEQFQTVEVDTSIRLTETEKVADKGLLITADDEISVYIVNMEGLSVDGSLIIPTEALGTEYITTTWTPERRTSLFGIAGTLDSTNVVIKSTQEITFDGTTHAAGTNISLTLDRLEAFQASSESDFSGTEIYSDQPIAVFSGNKKTRVTDGASSNTADHLEEMLVPITQWGKEFYTTPTPGTTTRGHYIRLTAGEDAVNYWVTGTSDFSSNGTLTNKADFADITVPAATYVSIISDKPISAFKFILSQTTGTTEAADPAMIMLVPTVQWKTAYTVISPPAASGTYEHYLAIVVESGREDTLVHDNEAFNVTDYPWNSIPGTNYVGTWIPVVEGAHTLSNTDSIGQFSGYLYGKQLAESYGFPLGMRNELSNAPCVVTASVIGDGTDNDCDGRVDEENCAADPADDDGDGNEDEDCAAPHCGTPPSDANANITGTNYNYPESITYTCHENCTIQGTEDTSESIQCQSDGTWTAHTPCDCSGDDGGGGDVAGDPHVMINVKGVDKPVCFDFTAPAGKVIQILSVPSKNLVVNAKMVSEEIESRPGSGHAYYLGEAVIRMGNFWVHVGAETHYMNIGGKVERWGPAFQRNYIAKFGNEKVPVAVRILKQDRYRMAVHISHLATIVIARFNNHLDVLVTKLDESLWPAGGIVGQAMTVEASLTMDQNDEKLGQLKFEGFNEYQTVELQNRSKMGALEKQEEYFGHRVDCWHKDGIPIGKVHDFKVKDLYSRKTKIAK</sequence>
<dbReference type="Pfam" id="PF17517">
    <property type="entry name" value="IgGFc_binding"/>
    <property type="match status" value="1"/>
</dbReference>
<dbReference type="InterPro" id="IPR035976">
    <property type="entry name" value="Sushi/SCR/CCP_sf"/>
</dbReference>
<feature type="domain" description="Sushi" evidence="4">
    <location>
        <begin position="461"/>
        <end position="528"/>
    </location>
</feature>
<evidence type="ECO:0000256" key="3">
    <source>
        <dbReference type="SAM" id="MobiDB-lite"/>
    </source>
</evidence>
<dbReference type="PROSITE" id="PS50923">
    <property type="entry name" value="SUSHI"/>
    <property type="match status" value="1"/>
</dbReference>
<evidence type="ECO:0000259" key="4">
    <source>
        <dbReference type="PROSITE" id="PS50923"/>
    </source>
</evidence>
<name>A0A8S4Q8A8_OWEFU</name>
<dbReference type="PANTHER" id="PTHR46534">
    <property type="entry name" value="IGGFC_BINDING DOMAIN-CONTAINING PROTEIN"/>
    <property type="match status" value="1"/>
</dbReference>
<gene>
    <name evidence="5" type="ORF">OFUS_LOCUS26462</name>
</gene>
<accession>A0A8S4Q8A8</accession>
<dbReference type="Proteomes" id="UP000749559">
    <property type="component" value="Unassembled WGS sequence"/>
</dbReference>
<dbReference type="InterPro" id="IPR000436">
    <property type="entry name" value="Sushi_SCR_CCP_dom"/>
</dbReference>
<dbReference type="CDD" id="cd00033">
    <property type="entry name" value="CCP"/>
    <property type="match status" value="1"/>
</dbReference>
<dbReference type="AlphaFoldDB" id="A0A8S4Q8A8"/>
<dbReference type="InterPro" id="IPR035234">
    <property type="entry name" value="IgGFc-bd_N"/>
</dbReference>
<evidence type="ECO:0000313" key="6">
    <source>
        <dbReference type="Proteomes" id="UP000749559"/>
    </source>
</evidence>
<dbReference type="Gene3D" id="2.10.70.10">
    <property type="entry name" value="Complement Module, domain 1"/>
    <property type="match status" value="1"/>
</dbReference>
<evidence type="ECO:0000256" key="2">
    <source>
        <dbReference type="PROSITE-ProRule" id="PRU00302"/>
    </source>
</evidence>
<feature type="region of interest" description="Disordered" evidence="3">
    <location>
        <begin position="441"/>
        <end position="470"/>
    </location>
</feature>
<keyword evidence="2" id="KW-0768">Sushi</keyword>
<keyword evidence="6" id="KW-1185">Reference proteome</keyword>
<organism evidence="5 6">
    <name type="scientific">Owenia fusiformis</name>
    <name type="common">Polychaete worm</name>
    <dbReference type="NCBI Taxonomy" id="6347"/>
    <lineage>
        <taxon>Eukaryota</taxon>
        <taxon>Metazoa</taxon>
        <taxon>Spiralia</taxon>
        <taxon>Lophotrochozoa</taxon>
        <taxon>Annelida</taxon>
        <taxon>Polychaeta</taxon>
        <taxon>Sedentaria</taxon>
        <taxon>Canalipalpata</taxon>
        <taxon>Sabellida</taxon>
        <taxon>Oweniida</taxon>
        <taxon>Oweniidae</taxon>
        <taxon>Owenia</taxon>
    </lineage>
</organism>
<dbReference type="OrthoDB" id="10005154at2759"/>
<evidence type="ECO:0000313" key="5">
    <source>
        <dbReference type="EMBL" id="CAH1802816.1"/>
    </source>
</evidence>
<proteinExistence type="predicted"/>
<protein>
    <recommendedName>
        <fullName evidence="4">Sushi domain-containing protein</fullName>
    </recommendedName>
</protein>
<comment type="caution">
    <text evidence="5">The sequence shown here is derived from an EMBL/GenBank/DDBJ whole genome shotgun (WGS) entry which is preliminary data.</text>
</comment>
<evidence type="ECO:0000256" key="1">
    <source>
        <dbReference type="ARBA" id="ARBA00023157"/>
    </source>
</evidence>
<keyword evidence="1" id="KW-1015">Disulfide bond</keyword>
<dbReference type="SMART" id="SM00032">
    <property type="entry name" value="CCP"/>
    <property type="match status" value="1"/>
</dbReference>
<dbReference type="SUPFAM" id="SSF57535">
    <property type="entry name" value="Complement control module/SCR domain"/>
    <property type="match status" value="1"/>
</dbReference>
<dbReference type="Pfam" id="PF00084">
    <property type="entry name" value="Sushi"/>
    <property type="match status" value="1"/>
</dbReference>